<organism evidence="1">
    <name type="scientific">Aspergillus arachidicola</name>
    <dbReference type="NCBI Taxonomy" id="656916"/>
    <lineage>
        <taxon>Eukaryota</taxon>
        <taxon>Fungi</taxon>
        <taxon>Dikarya</taxon>
        <taxon>Ascomycota</taxon>
        <taxon>Pezizomycotina</taxon>
        <taxon>Eurotiomycetes</taxon>
        <taxon>Eurotiomycetidae</taxon>
        <taxon>Eurotiales</taxon>
        <taxon>Aspergillaceae</taxon>
        <taxon>Aspergillus</taxon>
        <taxon>Aspergillus subgen. Circumdati</taxon>
    </lineage>
</organism>
<dbReference type="SUPFAM" id="SSF50129">
    <property type="entry name" value="GroES-like"/>
    <property type="match status" value="1"/>
</dbReference>
<gene>
    <name evidence="1" type="ORF">BDV24DRAFT_140599</name>
</gene>
<accession>A0A5N6XXR3</accession>
<dbReference type="AlphaFoldDB" id="A0A5N6XXR3"/>
<dbReference type="InterPro" id="IPR011032">
    <property type="entry name" value="GroES-like_sf"/>
</dbReference>
<sequence length="56" mass="6022">MPPLLVEGGKGPAGSMLIEQIPKPTPGADEVLVEIEAFGVNRKDPLQREGRYLLPP</sequence>
<protein>
    <recommendedName>
        <fullName evidence="2">Quinone oxidoreductase</fullName>
    </recommendedName>
</protein>
<dbReference type="OrthoDB" id="203908at2759"/>
<name>A0A5N6XXR3_9EURO</name>
<dbReference type="Gene3D" id="3.90.180.10">
    <property type="entry name" value="Medium-chain alcohol dehydrogenases, catalytic domain"/>
    <property type="match status" value="1"/>
</dbReference>
<proteinExistence type="predicted"/>
<reference evidence="1" key="1">
    <citation type="submission" date="2019-04" db="EMBL/GenBank/DDBJ databases">
        <title>Friends and foes A comparative genomics study of 23 Aspergillus species from section Flavi.</title>
        <authorList>
            <consortium name="DOE Joint Genome Institute"/>
            <person name="Kjaerbolling I."/>
            <person name="Vesth T."/>
            <person name="Frisvad J.C."/>
            <person name="Nybo J.L."/>
            <person name="Theobald S."/>
            <person name="Kildgaard S."/>
            <person name="Isbrandt T."/>
            <person name="Kuo A."/>
            <person name="Sato A."/>
            <person name="Lyhne E.K."/>
            <person name="Kogle M.E."/>
            <person name="Wiebenga A."/>
            <person name="Kun R.S."/>
            <person name="Lubbers R.J."/>
            <person name="Makela M.R."/>
            <person name="Barry K."/>
            <person name="Chovatia M."/>
            <person name="Clum A."/>
            <person name="Daum C."/>
            <person name="Haridas S."/>
            <person name="He G."/>
            <person name="LaButti K."/>
            <person name="Lipzen A."/>
            <person name="Mondo S."/>
            <person name="Riley R."/>
            <person name="Salamov A."/>
            <person name="Simmons B.A."/>
            <person name="Magnuson J.K."/>
            <person name="Henrissat B."/>
            <person name="Mortensen U.H."/>
            <person name="Larsen T.O."/>
            <person name="Devries R.P."/>
            <person name="Grigoriev I.V."/>
            <person name="Machida M."/>
            <person name="Baker S.E."/>
            <person name="Andersen M.R."/>
        </authorList>
    </citation>
    <scope>NUCLEOTIDE SEQUENCE</scope>
    <source>
        <strain evidence="1">CBS 117612</strain>
    </source>
</reference>
<dbReference type="EMBL" id="ML737185">
    <property type="protein sequence ID" value="KAE8337116.1"/>
    <property type="molecule type" value="Genomic_DNA"/>
</dbReference>
<evidence type="ECO:0000313" key="1">
    <source>
        <dbReference type="EMBL" id="KAE8337116.1"/>
    </source>
</evidence>
<evidence type="ECO:0008006" key="2">
    <source>
        <dbReference type="Google" id="ProtNLM"/>
    </source>
</evidence>
<dbReference type="Proteomes" id="UP000325558">
    <property type="component" value="Unassembled WGS sequence"/>
</dbReference>